<evidence type="ECO:0000313" key="4">
    <source>
        <dbReference type="EMBL" id="MDQ2093239.1"/>
    </source>
</evidence>
<dbReference type="GO" id="GO:0008757">
    <property type="term" value="F:S-adenosylmethionine-dependent methyltransferase activity"/>
    <property type="evidence" value="ECO:0007669"/>
    <property type="project" value="UniProtKB-ARBA"/>
</dbReference>
<sequence length="256" mass="27772">MNEADLTRDDFLGGRITLAQPRRGYRAGIDPVLLAASVTARDGQAVLELGCGVGAAALCLAARVPGLSLTGLERDPSYAGLARRNAEANKLPLKVVEGDLANIPTDLRQRRFDLVLMNPPYYDRGRGSRAPNPMREVALGEETPLSAWIVAAARRLLPGGYLHVIQRADRLGALLAALDARAENRLGSVQVMPLLPRPGRDARLVLLRARKEGRAPLRLHAGILLHPEGEHPGDRENYTKSISSVLRDGAQLEFPR</sequence>
<dbReference type="CDD" id="cd02440">
    <property type="entry name" value="AdoMet_MTases"/>
    <property type="match status" value="1"/>
</dbReference>
<organism evidence="4 5">
    <name type="scientific">Rhodalgimonas zhirmunskyi</name>
    <dbReference type="NCBI Taxonomy" id="2964767"/>
    <lineage>
        <taxon>Bacteria</taxon>
        <taxon>Pseudomonadati</taxon>
        <taxon>Pseudomonadota</taxon>
        <taxon>Alphaproteobacteria</taxon>
        <taxon>Rhodobacterales</taxon>
        <taxon>Roseobacteraceae</taxon>
        <taxon>Rhodalgimonas</taxon>
    </lineage>
</organism>
<dbReference type="SUPFAM" id="SSF53335">
    <property type="entry name" value="S-adenosyl-L-methionine-dependent methyltransferases"/>
    <property type="match status" value="1"/>
</dbReference>
<name>A0AAJ1U570_9RHOB</name>
<feature type="domain" description="Methyltransferase small" evidence="3">
    <location>
        <begin position="33"/>
        <end position="124"/>
    </location>
</feature>
<evidence type="ECO:0000313" key="5">
    <source>
        <dbReference type="Proteomes" id="UP001227162"/>
    </source>
</evidence>
<reference evidence="4" key="2">
    <citation type="submission" date="2023-04" db="EMBL/GenBank/DDBJ databases">
        <title>'Rhodoalgimonas zhirmunskyi' gen. nov., isolated from a red alga.</title>
        <authorList>
            <person name="Nedashkovskaya O.I."/>
            <person name="Otstavnykh N.Y."/>
            <person name="Bystritskaya E.P."/>
            <person name="Balabanova L.A."/>
            <person name="Isaeva M.P."/>
        </authorList>
    </citation>
    <scope>NUCLEOTIDE SEQUENCE</scope>
    <source>
        <strain evidence="4">10Alg 79</strain>
    </source>
</reference>
<keyword evidence="5" id="KW-1185">Reference proteome</keyword>
<dbReference type="PROSITE" id="PS00092">
    <property type="entry name" value="N6_MTASE"/>
    <property type="match status" value="1"/>
</dbReference>
<comment type="caution">
    <text evidence="4">The sequence shown here is derived from an EMBL/GenBank/DDBJ whole genome shotgun (WGS) entry which is preliminary data.</text>
</comment>
<dbReference type="RefSeq" id="WP_317624835.1">
    <property type="nucleotide sequence ID" value="NZ_JANFFA010000001.1"/>
</dbReference>
<evidence type="ECO:0000256" key="1">
    <source>
        <dbReference type="ARBA" id="ARBA00022603"/>
    </source>
</evidence>
<dbReference type="PANTHER" id="PTHR47739:SF1">
    <property type="entry name" value="TRNA1(VAL) (ADENINE(37)-N6)-METHYLTRANSFERASE"/>
    <property type="match status" value="1"/>
</dbReference>
<dbReference type="Pfam" id="PF05175">
    <property type="entry name" value="MTS"/>
    <property type="match status" value="1"/>
</dbReference>
<accession>A0AAJ1U570</accession>
<dbReference type="AlphaFoldDB" id="A0AAJ1U570"/>
<keyword evidence="1 4" id="KW-0808">Transferase</keyword>
<protein>
    <submittedName>
        <fullName evidence="4">Methyltransferase</fullName>
    </submittedName>
</protein>
<reference evidence="4" key="1">
    <citation type="submission" date="2022-07" db="EMBL/GenBank/DDBJ databases">
        <authorList>
            <person name="Otstavnykh N."/>
            <person name="Isaeva M."/>
            <person name="Bystritskaya E."/>
        </authorList>
    </citation>
    <scope>NUCLEOTIDE SEQUENCE</scope>
    <source>
        <strain evidence="4">10Alg 79</strain>
    </source>
</reference>
<keyword evidence="1 4" id="KW-0489">Methyltransferase</keyword>
<dbReference type="GO" id="GO:0003676">
    <property type="term" value="F:nucleic acid binding"/>
    <property type="evidence" value="ECO:0007669"/>
    <property type="project" value="InterPro"/>
</dbReference>
<proteinExistence type="predicted"/>
<evidence type="ECO:0000259" key="3">
    <source>
        <dbReference type="Pfam" id="PF05175"/>
    </source>
</evidence>
<gene>
    <name evidence="4" type="ORF">NOI20_03875</name>
</gene>
<keyword evidence="2" id="KW-0949">S-adenosyl-L-methionine</keyword>
<dbReference type="InterPro" id="IPR029063">
    <property type="entry name" value="SAM-dependent_MTases_sf"/>
</dbReference>
<dbReference type="Gene3D" id="3.40.50.150">
    <property type="entry name" value="Vaccinia Virus protein VP39"/>
    <property type="match status" value="1"/>
</dbReference>
<dbReference type="EMBL" id="JANFFA010000001">
    <property type="protein sequence ID" value="MDQ2093239.1"/>
    <property type="molecule type" value="Genomic_DNA"/>
</dbReference>
<dbReference type="InterPro" id="IPR007848">
    <property type="entry name" value="Small_mtfrase_dom"/>
</dbReference>
<dbReference type="GO" id="GO:0032259">
    <property type="term" value="P:methylation"/>
    <property type="evidence" value="ECO:0007669"/>
    <property type="project" value="UniProtKB-KW"/>
</dbReference>
<dbReference type="InterPro" id="IPR002052">
    <property type="entry name" value="DNA_methylase_N6_adenine_CS"/>
</dbReference>
<dbReference type="PANTHER" id="PTHR47739">
    <property type="entry name" value="TRNA1(VAL) (ADENINE(37)-N6)-METHYLTRANSFERASE"/>
    <property type="match status" value="1"/>
</dbReference>
<dbReference type="GO" id="GO:0008170">
    <property type="term" value="F:N-methyltransferase activity"/>
    <property type="evidence" value="ECO:0007669"/>
    <property type="project" value="UniProtKB-ARBA"/>
</dbReference>
<dbReference type="InterPro" id="IPR050210">
    <property type="entry name" value="tRNA_Adenine-N(6)_MTase"/>
</dbReference>
<evidence type="ECO:0000256" key="2">
    <source>
        <dbReference type="ARBA" id="ARBA00022691"/>
    </source>
</evidence>
<dbReference type="Proteomes" id="UP001227162">
    <property type="component" value="Unassembled WGS sequence"/>
</dbReference>